<keyword evidence="3" id="KW-0808">Transferase</keyword>
<keyword evidence="7" id="KW-1185">Reference proteome</keyword>
<evidence type="ECO:0000256" key="1">
    <source>
        <dbReference type="ARBA" id="ARBA00004606"/>
    </source>
</evidence>
<dbReference type="InterPro" id="IPR003406">
    <property type="entry name" value="Glyco_trans_14"/>
</dbReference>
<organism evidence="6 7">
    <name type="scientific">Rubroshorea leprosula</name>
    <dbReference type="NCBI Taxonomy" id="152421"/>
    <lineage>
        <taxon>Eukaryota</taxon>
        <taxon>Viridiplantae</taxon>
        <taxon>Streptophyta</taxon>
        <taxon>Embryophyta</taxon>
        <taxon>Tracheophyta</taxon>
        <taxon>Spermatophyta</taxon>
        <taxon>Magnoliopsida</taxon>
        <taxon>eudicotyledons</taxon>
        <taxon>Gunneridae</taxon>
        <taxon>Pentapetalae</taxon>
        <taxon>rosids</taxon>
        <taxon>malvids</taxon>
        <taxon>Malvales</taxon>
        <taxon>Dipterocarpaceae</taxon>
        <taxon>Rubroshorea</taxon>
    </lineage>
</organism>
<dbReference type="Proteomes" id="UP001054252">
    <property type="component" value="Unassembled WGS sequence"/>
</dbReference>
<evidence type="ECO:0000256" key="5">
    <source>
        <dbReference type="ARBA" id="ARBA00023180"/>
    </source>
</evidence>
<keyword evidence="4" id="KW-0472">Membrane</keyword>
<reference evidence="6 7" key="1">
    <citation type="journal article" date="2021" name="Commun. Biol.">
        <title>The genome of Shorea leprosula (Dipterocarpaceae) highlights the ecological relevance of drought in aseasonal tropical rainforests.</title>
        <authorList>
            <person name="Ng K.K.S."/>
            <person name="Kobayashi M.J."/>
            <person name="Fawcett J.A."/>
            <person name="Hatakeyama M."/>
            <person name="Paape T."/>
            <person name="Ng C.H."/>
            <person name="Ang C.C."/>
            <person name="Tnah L.H."/>
            <person name="Lee C.T."/>
            <person name="Nishiyama T."/>
            <person name="Sese J."/>
            <person name="O'Brien M.J."/>
            <person name="Copetti D."/>
            <person name="Mohd Noor M.I."/>
            <person name="Ong R.C."/>
            <person name="Putra M."/>
            <person name="Sireger I.Z."/>
            <person name="Indrioko S."/>
            <person name="Kosugi Y."/>
            <person name="Izuno A."/>
            <person name="Isagi Y."/>
            <person name="Lee S.L."/>
            <person name="Shimizu K.K."/>
        </authorList>
    </citation>
    <scope>NUCLEOTIDE SEQUENCE [LARGE SCALE GENOMIC DNA]</scope>
    <source>
        <strain evidence="6">214</strain>
    </source>
</reference>
<dbReference type="AlphaFoldDB" id="A0AAV5MBT9"/>
<proteinExistence type="predicted"/>
<dbReference type="GO" id="GO:0016757">
    <property type="term" value="F:glycosyltransferase activity"/>
    <property type="evidence" value="ECO:0007669"/>
    <property type="project" value="UniProtKB-KW"/>
</dbReference>
<keyword evidence="5" id="KW-0325">Glycoprotein</keyword>
<sequence length="265" mass="30405">MCTEDGEKRFGSWNAVIAGYAQKKWLSIEDLYIFQASMKEVNCSTPHFLGCSLKQNHFTFGYAKLCRGQSIYCSQDPGSFCGPQPLWEGLIENITKVKQSIYCSQDPGSFYSPQLLWEGLIEKIPKFLHPILLSSLTANFFFSPPFASCSRRPPLDVRKRKLNMKLQKQDNCILDEHYVQTLFVMSELEGEFERTLTYTLWNQPTNNIENNWHPLTESYADADPKHINKRKGINRSVFPSSYILYILLLSSLMANSSFSLLQPIA</sequence>
<keyword evidence="2" id="KW-0328">Glycosyltransferase</keyword>
<name>A0AAV5MBT9_9ROSI</name>
<evidence type="ECO:0000313" key="7">
    <source>
        <dbReference type="Proteomes" id="UP001054252"/>
    </source>
</evidence>
<dbReference type="Pfam" id="PF02485">
    <property type="entry name" value="Branch"/>
    <property type="match status" value="1"/>
</dbReference>
<evidence type="ECO:0000256" key="3">
    <source>
        <dbReference type="ARBA" id="ARBA00022679"/>
    </source>
</evidence>
<protein>
    <submittedName>
        <fullName evidence="6">Uncharacterized protein</fullName>
    </submittedName>
</protein>
<evidence type="ECO:0000256" key="4">
    <source>
        <dbReference type="ARBA" id="ARBA00023136"/>
    </source>
</evidence>
<evidence type="ECO:0000313" key="6">
    <source>
        <dbReference type="EMBL" id="GKV47194.1"/>
    </source>
</evidence>
<dbReference type="EMBL" id="BPVZ01000223">
    <property type="protein sequence ID" value="GKV47194.1"/>
    <property type="molecule type" value="Genomic_DNA"/>
</dbReference>
<accession>A0AAV5MBT9</accession>
<comment type="subcellular location">
    <subcellularLocation>
        <location evidence="1">Membrane</location>
        <topology evidence="1">Single-pass type II membrane protein</topology>
    </subcellularLocation>
</comment>
<evidence type="ECO:0000256" key="2">
    <source>
        <dbReference type="ARBA" id="ARBA00022676"/>
    </source>
</evidence>
<dbReference type="GO" id="GO:0016020">
    <property type="term" value="C:membrane"/>
    <property type="evidence" value="ECO:0007669"/>
    <property type="project" value="UniProtKB-SubCell"/>
</dbReference>
<gene>
    <name evidence="6" type="ORF">SLEP1_g54114</name>
</gene>
<comment type="caution">
    <text evidence="6">The sequence shown here is derived from an EMBL/GenBank/DDBJ whole genome shotgun (WGS) entry which is preliminary data.</text>
</comment>